<comment type="caution">
    <text evidence="1">The sequence shown here is derived from an EMBL/GenBank/DDBJ whole genome shotgun (WGS) entry which is preliminary data.</text>
</comment>
<sequence>MNDPRLNSLAEKYGVEFVPIESVQSAIQSNDNNIQQETSQSSKLEPLKFKDMAEYEQFLAQLRADLDKKEVAEFSIDPSNPSESFDSSLITTMDTEDTHTISWSAPFTAWGLAGAFATKNITINYSYKSVNNWPQFTGVSSIKSHLGGLNLIGWEQTGGSKTYSQKCKPKDTANIKVVGYFLLGAEIGGVPIGSKMNDTWEGFLSLHPPRTACF</sequence>
<gene>
    <name evidence="1" type="ORF">J2W91_002839</name>
</gene>
<proteinExistence type="predicted"/>
<dbReference type="AlphaFoldDB" id="A0AAP5LMM6"/>
<organism evidence="1 2">
    <name type="scientific">Paenibacillus amylolyticus</name>
    <dbReference type="NCBI Taxonomy" id="1451"/>
    <lineage>
        <taxon>Bacteria</taxon>
        <taxon>Bacillati</taxon>
        <taxon>Bacillota</taxon>
        <taxon>Bacilli</taxon>
        <taxon>Bacillales</taxon>
        <taxon>Paenibacillaceae</taxon>
        <taxon>Paenibacillus</taxon>
    </lineage>
</organism>
<dbReference type="Proteomes" id="UP001254832">
    <property type="component" value="Unassembled WGS sequence"/>
</dbReference>
<name>A0AAP5LMM6_PAEAM</name>
<protein>
    <submittedName>
        <fullName evidence="1">Uncharacterized protein</fullName>
    </submittedName>
</protein>
<evidence type="ECO:0000313" key="2">
    <source>
        <dbReference type="Proteomes" id="UP001254832"/>
    </source>
</evidence>
<reference evidence="1" key="1">
    <citation type="submission" date="2023-07" db="EMBL/GenBank/DDBJ databases">
        <title>Sorghum-associated microbial communities from plants grown in Nebraska, USA.</title>
        <authorList>
            <person name="Schachtman D."/>
        </authorList>
    </citation>
    <scope>NUCLEOTIDE SEQUENCE</scope>
    <source>
        <strain evidence="1">BE80</strain>
    </source>
</reference>
<dbReference type="EMBL" id="JAVDTR010000007">
    <property type="protein sequence ID" value="MDR6724371.1"/>
    <property type="molecule type" value="Genomic_DNA"/>
</dbReference>
<accession>A0AAP5LMM6</accession>
<evidence type="ECO:0000313" key="1">
    <source>
        <dbReference type="EMBL" id="MDR6724371.1"/>
    </source>
</evidence>